<gene>
    <name evidence="2" type="ORF">HNR39_002623</name>
</gene>
<sequence>MIESIGHDGSKLTVKFKRGGTYSYDGVPKATFDKLLESDSTGEYLHDHIIGKYKHAAAK</sequence>
<comment type="caution">
    <text evidence="2">The sequence shown here is derived from an EMBL/GenBank/DDBJ whole genome shotgun (WGS) entry which is preliminary data.</text>
</comment>
<feature type="domain" description="KTSC" evidence="1">
    <location>
        <begin position="1"/>
        <end position="53"/>
    </location>
</feature>
<name>A0A840RW43_9BURK</name>
<dbReference type="EMBL" id="JACHHQ010000005">
    <property type="protein sequence ID" value="MBB5200781.1"/>
    <property type="molecule type" value="Genomic_DNA"/>
</dbReference>
<evidence type="ECO:0000313" key="2">
    <source>
        <dbReference type="EMBL" id="MBB5200781.1"/>
    </source>
</evidence>
<evidence type="ECO:0000313" key="3">
    <source>
        <dbReference type="Proteomes" id="UP000571084"/>
    </source>
</evidence>
<dbReference type="InterPro" id="IPR025309">
    <property type="entry name" value="KTSC_dom"/>
</dbReference>
<dbReference type="AlphaFoldDB" id="A0A840RW43"/>
<dbReference type="Proteomes" id="UP000571084">
    <property type="component" value="Unassembled WGS sequence"/>
</dbReference>
<keyword evidence="3" id="KW-1185">Reference proteome</keyword>
<dbReference type="RefSeq" id="WP_209216733.1">
    <property type="nucleotide sequence ID" value="NZ_JAAOZT010000007.1"/>
</dbReference>
<proteinExistence type="predicted"/>
<organism evidence="2 3">
    <name type="scientific">Glaciimonas immobilis</name>
    <dbReference type="NCBI Taxonomy" id="728004"/>
    <lineage>
        <taxon>Bacteria</taxon>
        <taxon>Pseudomonadati</taxon>
        <taxon>Pseudomonadota</taxon>
        <taxon>Betaproteobacteria</taxon>
        <taxon>Burkholderiales</taxon>
        <taxon>Oxalobacteraceae</taxon>
        <taxon>Glaciimonas</taxon>
    </lineage>
</organism>
<accession>A0A840RW43</accession>
<protein>
    <recommendedName>
        <fullName evidence="1">KTSC domain-containing protein</fullName>
    </recommendedName>
</protein>
<dbReference type="Pfam" id="PF13619">
    <property type="entry name" value="KTSC"/>
    <property type="match status" value="1"/>
</dbReference>
<reference evidence="2 3" key="1">
    <citation type="submission" date="2020-08" db="EMBL/GenBank/DDBJ databases">
        <title>Genomic Encyclopedia of Type Strains, Phase IV (KMG-IV): sequencing the most valuable type-strain genomes for metagenomic binning, comparative biology and taxonomic classification.</title>
        <authorList>
            <person name="Goeker M."/>
        </authorList>
    </citation>
    <scope>NUCLEOTIDE SEQUENCE [LARGE SCALE GENOMIC DNA]</scope>
    <source>
        <strain evidence="2 3">DSM 23240</strain>
    </source>
</reference>
<evidence type="ECO:0000259" key="1">
    <source>
        <dbReference type="Pfam" id="PF13619"/>
    </source>
</evidence>